<organism evidence="12 13">
    <name type="scientific">Staurois parvus</name>
    <dbReference type="NCBI Taxonomy" id="386267"/>
    <lineage>
        <taxon>Eukaryota</taxon>
        <taxon>Metazoa</taxon>
        <taxon>Chordata</taxon>
        <taxon>Craniata</taxon>
        <taxon>Vertebrata</taxon>
        <taxon>Euteleostomi</taxon>
        <taxon>Amphibia</taxon>
        <taxon>Batrachia</taxon>
        <taxon>Anura</taxon>
        <taxon>Neobatrachia</taxon>
        <taxon>Ranoidea</taxon>
        <taxon>Ranidae</taxon>
        <taxon>Staurois</taxon>
    </lineage>
</organism>
<gene>
    <name evidence="12" type="ORF">SPARVUS_LOCUS3828817</name>
</gene>
<comment type="caution">
    <text evidence="12">The sequence shown here is derived from an EMBL/GenBank/DDBJ whole genome shotgun (WGS) entry which is preliminary data.</text>
</comment>
<keyword evidence="13" id="KW-1185">Reference proteome</keyword>
<keyword evidence="5 9" id="KW-0297">G-protein coupled receptor</keyword>
<keyword evidence="3 9" id="KW-0812">Transmembrane</keyword>
<dbReference type="PROSITE" id="PS50262">
    <property type="entry name" value="G_PROTEIN_RECEP_F1_2"/>
    <property type="match status" value="1"/>
</dbReference>
<feature type="transmembrane region" description="Helical" evidence="10">
    <location>
        <begin position="262"/>
        <end position="284"/>
    </location>
</feature>
<sequence length="372" mass="41765">MKMEDYLRLLYLNVTGHLGPNWEGEDPCAESVGNVTFLVVAYSALIAVGLIGNSCLVFVIARQREMRNVTNIFIANLSCSDILMALVCLPVTVIYTLMNRWILGEALCKVTPFVQCISVTVSVLSLVLIALERHQLIIHPTGWKPLPWHAYLAVAVTWAISCFISLPFLSFSILTKQPFQNLSLPFDPFIDHFVCTDSWPSENHRLAYTTCLLLFQYCLPLLLILLCYLRIFLRLRRRRDVVERAGGGDSGGRRGGHRRVNIMLLSIVVAFGLCWLPLTVFNALFDWDHESISSCYHNLIFSLCHLAAMASTCVNPVMYGFLNSNFQKEVKTLLLRCRCAGGRDKYESFPLSTVSTEVSKASLQSVTNGNNV</sequence>
<feature type="transmembrane region" description="Helical" evidence="10">
    <location>
        <begin position="296"/>
        <end position="322"/>
    </location>
</feature>
<dbReference type="PRINTS" id="PR01012">
    <property type="entry name" value="NRPEPTIDEYR"/>
</dbReference>
<evidence type="ECO:0000256" key="8">
    <source>
        <dbReference type="ARBA" id="ARBA00023224"/>
    </source>
</evidence>
<evidence type="ECO:0000256" key="7">
    <source>
        <dbReference type="ARBA" id="ARBA00023170"/>
    </source>
</evidence>
<comment type="subcellular location">
    <subcellularLocation>
        <location evidence="1">Membrane</location>
        <topology evidence="1">Multi-pass membrane protein</topology>
    </subcellularLocation>
</comment>
<evidence type="ECO:0000256" key="1">
    <source>
        <dbReference type="ARBA" id="ARBA00004141"/>
    </source>
</evidence>
<evidence type="ECO:0000259" key="11">
    <source>
        <dbReference type="PROSITE" id="PS50262"/>
    </source>
</evidence>
<keyword evidence="4 10" id="KW-1133">Transmembrane helix</keyword>
<dbReference type="PRINTS" id="PR01015">
    <property type="entry name" value="NRPEPTIDEY4R"/>
</dbReference>
<dbReference type="InterPro" id="IPR017452">
    <property type="entry name" value="GPCR_Rhodpsn_7TM"/>
</dbReference>
<comment type="similarity">
    <text evidence="2 9">Belongs to the G-protein coupled receptor 1 family.</text>
</comment>
<protein>
    <recommendedName>
        <fullName evidence="11">G-protein coupled receptors family 1 profile domain-containing protein</fullName>
    </recommendedName>
</protein>
<keyword evidence="7 9" id="KW-0675">Receptor</keyword>
<dbReference type="EMBL" id="CATNWA010006429">
    <property type="protein sequence ID" value="CAI9552074.1"/>
    <property type="molecule type" value="Genomic_DNA"/>
</dbReference>
<evidence type="ECO:0000256" key="10">
    <source>
        <dbReference type="SAM" id="Phobius"/>
    </source>
</evidence>
<evidence type="ECO:0000313" key="13">
    <source>
        <dbReference type="Proteomes" id="UP001162483"/>
    </source>
</evidence>
<keyword evidence="6 10" id="KW-0472">Membrane</keyword>
<evidence type="ECO:0000256" key="5">
    <source>
        <dbReference type="ARBA" id="ARBA00023040"/>
    </source>
</evidence>
<evidence type="ECO:0000256" key="4">
    <source>
        <dbReference type="ARBA" id="ARBA00022989"/>
    </source>
</evidence>
<keyword evidence="8 9" id="KW-0807">Transducer</keyword>
<feature type="transmembrane region" description="Helical" evidence="10">
    <location>
        <begin position="110"/>
        <end position="131"/>
    </location>
</feature>
<dbReference type="InterPro" id="IPR001933">
    <property type="entry name" value="NPY4_rcpt"/>
</dbReference>
<reference evidence="12" key="1">
    <citation type="submission" date="2023-05" db="EMBL/GenBank/DDBJ databases">
        <authorList>
            <person name="Stuckert A."/>
        </authorList>
    </citation>
    <scope>NUCLEOTIDE SEQUENCE</scope>
</reference>
<feature type="transmembrane region" description="Helical" evidence="10">
    <location>
        <begin position="151"/>
        <end position="174"/>
    </location>
</feature>
<accession>A0ABN9BWG7</accession>
<dbReference type="InterPro" id="IPR000276">
    <property type="entry name" value="GPCR_Rhodpsn"/>
</dbReference>
<dbReference type="Gene3D" id="1.20.1070.10">
    <property type="entry name" value="Rhodopsin 7-helix transmembrane proteins"/>
    <property type="match status" value="1"/>
</dbReference>
<proteinExistence type="inferred from homology"/>
<feature type="transmembrane region" description="Helical" evidence="10">
    <location>
        <begin position="206"/>
        <end position="229"/>
    </location>
</feature>
<dbReference type="Pfam" id="PF00001">
    <property type="entry name" value="7tm_1"/>
    <property type="match status" value="1"/>
</dbReference>
<evidence type="ECO:0000256" key="6">
    <source>
        <dbReference type="ARBA" id="ARBA00023136"/>
    </source>
</evidence>
<evidence type="ECO:0000256" key="3">
    <source>
        <dbReference type="ARBA" id="ARBA00022692"/>
    </source>
</evidence>
<dbReference type="SUPFAM" id="SSF81321">
    <property type="entry name" value="Family A G protein-coupled receptor-like"/>
    <property type="match status" value="1"/>
</dbReference>
<feature type="domain" description="G-protein coupled receptors family 1 profile" evidence="11">
    <location>
        <begin position="52"/>
        <end position="319"/>
    </location>
</feature>
<dbReference type="PRINTS" id="PR00237">
    <property type="entry name" value="GPCRRHODOPSN"/>
</dbReference>
<evidence type="ECO:0000256" key="2">
    <source>
        <dbReference type="ARBA" id="ARBA00010663"/>
    </source>
</evidence>
<dbReference type="PANTHER" id="PTHR24235:SF25">
    <property type="entry name" value="NEUROPEPTIDE Y RECEPTOR TYPE 4-RELATED"/>
    <property type="match status" value="1"/>
</dbReference>
<dbReference type="PANTHER" id="PTHR24235">
    <property type="entry name" value="NEUROPEPTIDE Y RECEPTOR"/>
    <property type="match status" value="1"/>
</dbReference>
<dbReference type="InterPro" id="IPR000611">
    <property type="entry name" value="NPY_rcpt"/>
</dbReference>
<evidence type="ECO:0000313" key="12">
    <source>
        <dbReference type="EMBL" id="CAI9552074.1"/>
    </source>
</evidence>
<feature type="transmembrane region" description="Helical" evidence="10">
    <location>
        <begin position="39"/>
        <end position="61"/>
    </location>
</feature>
<name>A0ABN9BWG7_9NEOB</name>
<evidence type="ECO:0000256" key="9">
    <source>
        <dbReference type="RuleBase" id="RU000688"/>
    </source>
</evidence>
<feature type="transmembrane region" description="Helical" evidence="10">
    <location>
        <begin position="73"/>
        <end position="98"/>
    </location>
</feature>
<dbReference type="PROSITE" id="PS00237">
    <property type="entry name" value="G_PROTEIN_RECEP_F1_1"/>
    <property type="match status" value="1"/>
</dbReference>
<dbReference type="Proteomes" id="UP001162483">
    <property type="component" value="Unassembled WGS sequence"/>
</dbReference>